<comment type="caution">
    <text evidence="8">The sequence shown here is derived from an EMBL/GenBank/DDBJ whole genome shotgun (WGS) entry which is preliminary data.</text>
</comment>
<dbReference type="CDD" id="cd20625">
    <property type="entry name" value="CYP164-like"/>
    <property type="match status" value="1"/>
</dbReference>
<dbReference type="GO" id="GO:0005506">
    <property type="term" value="F:iron ion binding"/>
    <property type="evidence" value="ECO:0007669"/>
    <property type="project" value="InterPro"/>
</dbReference>
<evidence type="ECO:0000313" key="8">
    <source>
        <dbReference type="EMBL" id="KND33233.1"/>
    </source>
</evidence>
<accession>A0A0L0K612</accession>
<dbReference type="PANTHER" id="PTHR46696">
    <property type="entry name" value="P450, PUTATIVE (EUROFUNG)-RELATED"/>
    <property type="match status" value="1"/>
</dbReference>
<comment type="similarity">
    <text evidence="1">Belongs to the cytochrome P450 family.</text>
</comment>
<dbReference type="Proteomes" id="UP000037151">
    <property type="component" value="Unassembled WGS sequence"/>
</dbReference>
<dbReference type="GO" id="GO:0008395">
    <property type="term" value="F:steroid hydroxylase activity"/>
    <property type="evidence" value="ECO:0007669"/>
    <property type="project" value="TreeGrafter"/>
</dbReference>
<dbReference type="Gene3D" id="1.10.630.10">
    <property type="entry name" value="Cytochrome P450"/>
    <property type="match status" value="1"/>
</dbReference>
<keyword evidence="5" id="KW-0408">Iron</keyword>
<dbReference type="GO" id="GO:0006707">
    <property type="term" value="P:cholesterol catabolic process"/>
    <property type="evidence" value="ECO:0007669"/>
    <property type="project" value="TreeGrafter"/>
</dbReference>
<dbReference type="Pfam" id="PF00067">
    <property type="entry name" value="p450"/>
    <property type="match status" value="1"/>
</dbReference>
<dbReference type="GO" id="GO:0020037">
    <property type="term" value="F:heme binding"/>
    <property type="evidence" value="ECO:0007669"/>
    <property type="project" value="InterPro"/>
</dbReference>
<dbReference type="PATRIC" id="fig|42234.21.peg.4133"/>
<evidence type="ECO:0000256" key="6">
    <source>
        <dbReference type="ARBA" id="ARBA00023033"/>
    </source>
</evidence>
<keyword evidence="6" id="KW-0503">Monooxygenase</keyword>
<dbReference type="InterPro" id="IPR001128">
    <property type="entry name" value="Cyt_P450"/>
</dbReference>
<dbReference type="AlphaFoldDB" id="A0A0L0K612"/>
<dbReference type="FunFam" id="1.10.630.10:FF:000018">
    <property type="entry name" value="Cytochrome P450 monooxygenase"/>
    <property type="match status" value="1"/>
</dbReference>
<name>A0A0L0K612_9ACTN</name>
<dbReference type="RefSeq" id="WP_050371897.1">
    <property type="nucleotide sequence ID" value="NZ_KQ257822.1"/>
</dbReference>
<dbReference type="PRINTS" id="PR00359">
    <property type="entry name" value="BP450"/>
</dbReference>
<organism evidence="8 9">
    <name type="scientific">Streptomyces acidiscabies</name>
    <dbReference type="NCBI Taxonomy" id="42234"/>
    <lineage>
        <taxon>Bacteria</taxon>
        <taxon>Bacillati</taxon>
        <taxon>Actinomycetota</taxon>
        <taxon>Actinomycetes</taxon>
        <taxon>Kitasatosporales</taxon>
        <taxon>Streptomycetaceae</taxon>
        <taxon>Streptomyces</taxon>
    </lineage>
</organism>
<evidence type="ECO:0000256" key="4">
    <source>
        <dbReference type="ARBA" id="ARBA00023002"/>
    </source>
</evidence>
<dbReference type="SUPFAM" id="SSF48264">
    <property type="entry name" value="Cytochrome P450"/>
    <property type="match status" value="1"/>
</dbReference>
<evidence type="ECO:0000313" key="9">
    <source>
        <dbReference type="Proteomes" id="UP000037151"/>
    </source>
</evidence>
<dbReference type="PANTHER" id="PTHR46696:SF4">
    <property type="entry name" value="BIOTIN BIOSYNTHESIS CYTOCHROME P450"/>
    <property type="match status" value="1"/>
</dbReference>
<reference evidence="9" key="1">
    <citation type="submission" date="2014-07" db="EMBL/GenBank/DDBJ databases">
        <title>Genome sequencing of plant-pathogenic Streptomyces species.</title>
        <authorList>
            <person name="Harrison J."/>
            <person name="Sapp M."/>
            <person name="Thwaites R."/>
            <person name="Studholme D.J."/>
        </authorList>
    </citation>
    <scope>NUCLEOTIDE SEQUENCE [LARGE SCALE GENOMIC DNA]</scope>
    <source>
        <strain evidence="9">NCPPB 4445</strain>
    </source>
</reference>
<dbReference type="InterPro" id="IPR036396">
    <property type="entry name" value="Cyt_P450_sf"/>
</dbReference>
<dbReference type="EMBL" id="JPPY01000127">
    <property type="protein sequence ID" value="KND33233.1"/>
    <property type="molecule type" value="Genomic_DNA"/>
</dbReference>
<dbReference type="GO" id="GO:0036199">
    <property type="term" value="F:cholest-4-en-3-one 26-monooxygenase activity"/>
    <property type="evidence" value="ECO:0007669"/>
    <property type="project" value="TreeGrafter"/>
</dbReference>
<dbReference type="OrthoDB" id="142769at2"/>
<feature type="region of interest" description="Disordered" evidence="7">
    <location>
        <begin position="81"/>
        <end position="104"/>
    </location>
</feature>
<evidence type="ECO:0000256" key="5">
    <source>
        <dbReference type="ARBA" id="ARBA00023004"/>
    </source>
</evidence>
<evidence type="ECO:0000256" key="3">
    <source>
        <dbReference type="ARBA" id="ARBA00022723"/>
    </source>
</evidence>
<evidence type="ECO:0008006" key="10">
    <source>
        <dbReference type="Google" id="ProtNLM"/>
    </source>
</evidence>
<dbReference type="PRINTS" id="PR00385">
    <property type="entry name" value="P450"/>
</dbReference>
<keyword evidence="2" id="KW-0349">Heme</keyword>
<keyword evidence="3" id="KW-0479">Metal-binding</keyword>
<sequence>MPTATDLLRTAKRRLRRANVWTMARRGDLVGQLMLHERLDDPYPLYEQIRARGPLYRSGLGLHAVTSHDLCTRVLRDPAFARRNEEPERMTPPGEQGPSGDTNFLQEELSDHMRWRRLVAPAFRPRKIGEYRRRTEEVAHRLLDEALAKDEFDLVTDFASPLPITVISELLGLADVDVELFAHYGLITGKAIDGIRSNRQAREFRTAVRELDELFAALVRKRRAEPGDDLVSELLKPEGDQALPEREIVGTCQLLLTAGFETTTNLVSNAALRLMADPVQWEKLVADPALAPAVAEESLRYDPPVQYSIRVAREEFEAAGRTLPPDTVLMLVLGGANRDPDVFTDPHRFDITRPDATSHLAFLSGAHYCVGAPLARMEADVALKVLAERAPGLRPAGRPVRRPTAALRGLLHLPAAA</sequence>
<dbReference type="InterPro" id="IPR002397">
    <property type="entry name" value="Cyt_P450_B"/>
</dbReference>
<protein>
    <recommendedName>
        <fullName evidence="10">Cytochrome P450</fullName>
    </recommendedName>
</protein>
<proteinExistence type="inferred from homology"/>
<evidence type="ECO:0000256" key="1">
    <source>
        <dbReference type="ARBA" id="ARBA00010617"/>
    </source>
</evidence>
<evidence type="ECO:0000256" key="2">
    <source>
        <dbReference type="ARBA" id="ARBA00022617"/>
    </source>
</evidence>
<evidence type="ECO:0000256" key="7">
    <source>
        <dbReference type="SAM" id="MobiDB-lite"/>
    </source>
</evidence>
<keyword evidence="4" id="KW-0560">Oxidoreductase</keyword>
<gene>
    <name evidence="8" type="ORF">IQ63_20045</name>
</gene>